<accession>A0ABS0W4I6</accession>
<comment type="caution">
    <text evidence="1">The sequence shown here is derived from an EMBL/GenBank/DDBJ whole genome shotgun (WGS) entry which is preliminary data.</text>
</comment>
<reference evidence="1 2" key="1">
    <citation type="submission" date="2020-12" db="EMBL/GenBank/DDBJ databases">
        <title>Enhanced detection system for hospital associated transmission using whole genome sequencing surveillance.</title>
        <authorList>
            <person name="Harrison L.H."/>
            <person name="Van Tyne D."/>
            <person name="Marsh J.W."/>
            <person name="Griffith M.P."/>
            <person name="Snyder D.J."/>
            <person name="Cooper V.S."/>
            <person name="Mustapha M."/>
        </authorList>
    </citation>
    <scope>NUCLEOTIDE SEQUENCE [LARGE SCALE GENOMIC DNA]</scope>
    <source>
        <strain evidence="1 2">PR00195</strain>
    </source>
</reference>
<gene>
    <name evidence="1" type="ORF">JFQ69_09570</name>
</gene>
<keyword evidence="2" id="KW-1185">Reference proteome</keyword>
<dbReference type="InterPro" id="IPR010394">
    <property type="entry name" value="5-nucleotidase"/>
</dbReference>
<dbReference type="Proteomes" id="UP000619976">
    <property type="component" value="Unassembled WGS sequence"/>
</dbReference>
<protein>
    <submittedName>
        <fullName evidence="1">5'-nucleotidase</fullName>
    </submittedName>
</protein>
<dbReference type="Pfam" id="PF06189">
    <property type="entry name" value="5-nucleotidase"/>
    <property type="match status" value="1"/>
</dbReference>
<organism evidence="1 2">
    <name type="scientific">Proteus penneri</name>
    <dbReference type="NCBI Taxonomy" id="102862"/>
    <lineage>
        <taxon>Bacteria</taxon>
        <taxon>Pseudomonadati</taxon>
        <taxon>Pseudomonadota</taxon>
        <taxon>Gammaproteobacteria</taxon>
        <taxon>Enterobacterales</taxon>
        <taxon>Morganellaceae</taxon>
        <taxon>Proteus</taxon>
    </lineage>
</organism>
<evidence type="ECO:0000313" key="1">
    <source>
        <dbReference type="EMBL" id="MBJ2117907.1"/>
    </source>
</evidence>
<sequence length="30" mass="3471">MGGVDKVNVLKILKPHIFFDDQKLHLKSSY</sequence>
<dbReference type="EMBL" id="JAEKCB010000004">
    <property type="protein sequence ID" value="MBJ2117907.1"/>
    <property type="molecule type" value="Genomic_DNA"/>
</dbReference>
<name>A0ABS0W4I6_9GAMM</name>
<evidence type="ECO:0000313" key="2">
    <source>
        <dbReference type="Proteomes" id="UP000619976"/>
    </source>
</evidence>
<proteinExistence type="predicted"/>